<dbReference type="HOGENOM" id="CLU_1392998_0_0_1"/>
<evidence type="ECO:0000313" key="2">
    <source>
        <dbReference type="Ensembl" id="ENSCSAVP00000011049.1"/>
    </source>
</evidence>
<name>H2Z0D7_CIOSA</name>
<reference evidence="3" key="1">
    <citation type="submission" date="2003-08" db="EMBL/GenBank/DDBJ databases">
        <authorList>
            <person name="Birren B."/>
            <person name="Nusbaum C."/>
            <person name="Abebe A."/>
            <person name="Abouelleil A."/>
            <person name="Adekoya E."/>
            <person name="Ait-zahra M."/>
            <person name="Allen N."/>
            <person name="Allen T."/>
            <person name="An P."/>
            <person name="Anderson M."/>
            <person name="Anderson S."/>
            <person name="Arachchi H."/>
            <person name="Armbruster J."/>
            <person name="Bachantsang P."/>
            <person name="Baldwin J."/>
            <person name="Barry A."/>
            <person name="Bayul T."/>
            <person name="Blitshsteyn B."/>
            <person name="Bloom T."/>
            <person name="Blye J."/>
            <person name="Boguslavskiy L."/>
            <person name="Borowsky M."/>
            <person name="Boukhgalter B."/>
            <person name="Brunache A."/>
            <person name="Butler J."/>
            <person name="Calixte N."/>
            <person name="Calvo S."/>
            <person name="Camarata J."/>
            <person name="Campo K."/>
            <person name="Chang J."/>
            <person name="Cheshatsang Y."/>
            <person name="Citroen M."/>
            <person name="Collymore A."/>
            <person name="Considine T."/>
            <person name="Cook A."/>
            <person name="Cooke P."/>
            <person name="Corum B."/>
            <person name="Cuomo C."/>
            <person name="David R."/>
            <person name="Dawoe T."/>
            <person name="Degray S."/>
            <person name="Dodge S."/>
            <person name="Dooley K."/>
            <person name="Dorje P."/>
            <person name="Dorjee K."/>
            <person name="Dorris L."/>
            <person name="Duffey N."/>
            <person name="Dupes A."/>
            <person name="Elkins T."/>
            <person name="Engels R."/>
            <person name="Erickson J."/>
            <person name="Farina A."/>
            <person name="Faro S."/>
            <person name="Ferreira P."/>
            <person name="Fischer H."/>
            <person name="Fitzgerald M."/>
            <person name="Foley K."/>
            <person name="Gage D."/>
            <person name="Galagan J."/>
            <person name="Gearin G."/>
            <person name="Gnerre S."/>
            <person name="Gnirke A."/>
            <person name="Goyette A."/>
            <person name="Graham J."/>
            <person name="Grandbois E."/>
            <person name="Gyaltsen K."/>
            <person name="Hafez N."/>
            <person name="Hagopian D."/>
            <person name="Hagos B."/>
            <person name="Hall J."/>
            <person name="Hatcher B."/>
            <person name="Heller A."/>
            <person name="Higgins H."/>
            <person name="Honan T."/>
            <person name="Horn A."/>
            <person name="Houde N."/>
            <person name="Hughes L."/>
            <person name="Hulme W."/>
            <person name="Husby E."/>
            <person name="Iliev I."/>
            <person name="Jaffe D."/>
            <person name="Jones C."/>
            <person name="Kamal M."/>
            <person name="Kamat A."/>
            <person name="Kamvysselis M."/>
            <person name="Karlsson E."/>
            <person name="Kells C."/>
            <person name="Kieu A."/>
            <person name="Kisner P."/>
            <person name="Kodira C."/>
            <person name="Kulbokas E."/>
            <person name="Labutti K."/>
            <person name="Lama D."/>
            <person name="Landers T."/>
            <person name="Leger J."/>
            <person name="Levine S."/>
            <person name="Lewis D."/>
            <person name="Lewis T."/>
            <person name="Lindblad-toh K."/>
            <person name="Liu X."/>
            <person name="Lokyitsang T."/>
            <person name="Lokyitsang Y."/>
            <person name="Lucien O."/>
            <person name="Lui A."/>
            <person name="Ma L.J."/>
            <person name="Mabbitt R."/>
            <person name="Macdonald J."/>
            <person name="Maclean C."/>
            <person name="Major J."/>
            <person name="Manning J."/>
            <person name="Marabella R."/>
            <person name="Maru K."/>
            <person name="Matthews C."/>
            <person name="Mauceli E."/>
            <person name="Mccarthy M."/>
            <person name="Mcdonough S."/>
            <person name="Mcghee T."/>
            <person name="Meldrim J."/>
            <person name="Meneus L."/>
            <person name="Mesirov J."/>
            <person name="Mihalev A."/>
            <person name="Mihova T."/>
            <person name="Mikkelsen T."/>
            <person name="Mlenga V."/>
            <person name="Moru K."/>
            <person name="Mozes J."/>
            <person name="Mulrain L."/>
            <person name="Munson G."/>
            <person name="Naylor J."/>
            <person name="Newes C."/>
            <person name="Nguyen C."/>
            <person name="Nguyen N."/>
            <person name="Nguyen T."/>
            <person name="Nicol R."/>
            <person name="Nielsen C."/>
            <person name="Nizzari M."/>
            <person name="Norbu C."/>
            <person name="Norbu N."/>
            <person name="O'donnell P."/>
            <person name="Okoawo O."/>
            <person name="O'leary S."/>
            <person name="Omotosho B."/>
            <person name="O'neill K."/>
            <person name="Osman S."/>
            <person name="Parker S."/>
            <person name="Perrin D."/>
            <person name="Phunkhang P."/>
            <person name="Piqani B."/>
            <person name="Purcell S."/>
            <person name="Rachupka T."/>
            <person name="Ramasamy U."/>
            <person name="Rameau R."/>
            <person name="Ray V."/>
            <person name="Raymond C."/>
            <person name="Retta R."/>
            <person name="Richardson S."/>
            <person name="Rise C."/>
            <person name="Rodriguez J."/>
            <person name="Rogers J."/>
            <person name="Rogov P."/>
            <person name="Rutman M."/>
            <person name="Schupbach R."/>
            <person name="Seaman C."/>
            <person name="Settipalli S."/>
            <person name="Sharpe T."/>
            <person name="Sheridan J."/>
            <person name="Sherpa N."/>
            <person name="Shi J."/>
            <person name="Smirnov S."/>
            <person name="Smith C."/>
            <person name="Sougnez C."/>
            <person name="Spencer B."/>
            <person name="Stalker J."/>
            <person name="Stange-thomann N."/>
            <person name="Stavropoulos S."/>
            <person name="Stetson K."/>
            <person name="Stone C."/>
            <person name="Stone S."/>
            <person name="Stubbs M."/>
            <person name="Talamas J."/>
            <person name="Tchuinga P."/>
            <person name="Tenzing P."/>
            <person name="Tesfaye S."/>
            <person name="Theodore J."/>
            <person name="Thoulutsang Y."/>
            <person name="Topham K."/>
            <person name="Towey S."/>
            <person name="Tsamla T."/>
            <person name="Tsomo N."/>
            <person name="Vallee D."/>
            <person name="Vassiliev H."/>
            <person name="Venkataraman V."/>
            <person name="Vinson J."/>
            <person name="Vo A."/>
            <person name="Wade C."/>
            <person name="Wang S."/>
            <person name="Wangchuk T."/>
            <person name="Wangdi T."/>
            <person name="Whittaker C."/>
            <person name="Wilkinson J."/>
            <person name="Wu Y."/>
            <person name="Wyman D."/>
            <person name="Yadav S."/>
            <person name="Yang S."/>
            <person name="Yang X."/>
            <person name="Yeager S."/>
            <person name="Yee E."/>
            <person name="Young G."/>
            <person name="Zainoun J."/>
            <person name="Zembeck L."/>
            <person name="Zimmer A."/>
            <person name="Zody M."/>
            <person name="Lander E."/>
        </authorList>
    </citation>
    <scope>NUCLEOTIDE SEQUENCE [LARGE SCALE GENOMIC DNA]</scope>
</reference>
<accession>H2Z0D7</accession>
<organism evidence="2 3">
    <name type="scientific">Ciona savignyi</name>
    <name type="common">Pacific transparent sea squirt</name>
    <dbReference type="NCBI Taxonomy" id="51511"/>
    <lineage>
        <taxon>Eukaryota</taxon>
        <taxon>Metazoa</taxon>
        <taxon>Chordata</taxon>
        <taxon>Tunicata</taxon>
        <taxon>Ascidiacea</taxon>
        <taxon>Phlebobranchia</taxon>
        <taxon>Cionidae</taxon>
        <taxon>Ciona</taxon>
    </lineage>
</organism>
<proteinExistence type="predicted"/>
<dbReference type="InParanoid" id="H2Z0D7"/>
<dbReference type="AlphaFoldDB" id="H2Z0D7"/>
<protein>
    <submittedName>
        <fullName evidence="2">Uncharacterized protein</fullName>
    </submittedName>
</protein>
<feature type="compositionally biased region" description="Basic residues" evidence="1">
    <location>
        <begin position="65"/>
        <end position="88"/>
    </location>
</feature>
<feature type="region of interest" description="Disordered" evidence="1">
    <location>
        <begin position="32"/>
        <end position="104"/>
    </location>
</feature>
<feature type="compositionally biased region" description="Basic and acidic residues" evidence="1">
    <location>
        <begin position="89"/>
        <end position="104"/>
    </location>
</feature>
<evidence type="ECO:0000256" key="1">
    <source>
        <dbReference type="SAM" id="MobiDB-lite"/>
    </source>
</evidence>
<sequence length="196" mass="22656">MANDVDDIFKSFVTDKLKQFGMNGMPNAAETLEESLKKSALGSRPLHQSKESPTKPMDINDLAKKLKKLKKRKHKEEKREKKRKRKKEKKEEKERDEKTAQDYEVKSLKKKLLLDEKEESKIKKKKLNSYNETVSKIKEIESLPLSEKKVEIMPQNNVENLTKESTVVNTENKVDVTPIAELKNLSNGISRTLDTC</sequence>
<evidence type="ECO:0000313" key="3">
    <source>
        <dbReference type="Proteomes" id="UP000007875"/>
    </source>
</evidence>
<dbReference type="Proteomes" id="UP000007875">
    <property type="component" value="Unassembled WGS sequence"/>
</dbReference>
<reference evidence="2" key="2">
    <citation type="submission" date="2025-08" db="UniProtKB">
        <authorList>
            <consortium name="Ensembl"/>
        </authorList>
    </citation>
    <scope>IDENTIFICATION</scope>
</reference>
<reference evidence="2" key="3">
    <citation type="submission" date="2025-09" db="UniProtKB">
        <authorList>
            <consortium name="Ensembl"/>
        </authorList>
    </citation>
    <scope>IDENTIFICATION</scope>
</reference>
<keyword evidence="3" id="KW-1185">Reference proteome</keyword>
<dbReference type="Ensembl" id="ENSCSAVT00000011180.1">
    <property type="protein sequence ID" value="ENSCSAVP00000011049.1"/>
    <property type="gene ID" value="ENSCSAVG00000006463.1"/>
</dbReference>